<name>A0A249PJW6_9HYPH</name>
<keyword evidence="2" id="KW-1185">Reference proteome</keyword>
<protein>
    <submittedName>
        <fullName evidence="1">Uncharacterized protein</fullName>
    </submittedName>
</protein>
<geneLocation type="plasmid" evidence="2">
    <name>psj05684b</name>
</geneLocation>
<keyword evidence="1" id="KW-0614">Plasmid</keyword>
<gene>
    <name evidence="1" type="ORF">SJ05684_b52580</name>
</gene>
<dbReference type="KEGG" id="esj:SJ05684_b52580"/>
<dbReference type="EMBL" id="CP023068">
    <property type="protein sequence ID" value="ASY66240.1"/>
    <property type="molecule type" value="Genomic_DNA"/>
</dbReference>
<dbReference type="AlphaFoldDB" id="A0A249PJW6"/>
<organism evidence="1 2">
    <name type="scientific">Sinorhizobium sojae CCBAU 05684</name>
    <dbReference type="NCBI Taxonomy" id="716928"/>
    <lineage>
        <taxon>Bacteria</taxon>
        <taxon>Pseudomonadati</taxon>
        <taxon>Pseudomonadota</taxon>
        <taxon>Alphaproteobacteria</taxon>
        <taxon>Hyphomicrobiales</taxon>
        <taxon>Rhizobiaceae</taxon>
        <taxon>Sinorhizobium/Ensifer group</taxon>
        <taxon>Sinorhizobium</taxon>
    </lineage>
</organism>
<evidence type="ECO:0000313" key="2">
    <source>
        <dbReference type="Proteomes" id="UP000217211"/>
    </source>
</evidence>
<reference evidence="1 2" key="1">
    <citation type="submission" date="2017-08" db="EMBL/GenBank/DDBJ databases">
        <title>Multipartite genome sequences of Sinorhizobium species nodulating soybeans.</title>
        <authorList>
            <person name="Tian C.F."/>
        </authorList>
    </citation>
    <scope>NUCLEOTIDE SEQUENCE [LARGE SCALE GENOMIC DNA]</scope>
    <source>
        <strain evidence="1 2">CCBAU 05684</strain>
        <plasmid evidence="2">psj05684b</plasmid>
    </source>
</reference>
<proteinExistence type="predicted"/>
<evidence type="ECO:0000313" key="1">
    <source>
        <dbReference type="EMBL" id="ASY66240.1"/>
    </source>
</evidence>
<dbReference type="Proteomes" id="UP000217211">
    <property type="component" value="Plasmid pSJ05684b"/>
</dbReference>
<sequence>MSAKLMGLDKAFLFRIPVRCLHLLDAPAVLPKATATVDVLLECTTVVFD</sequence>
<accession>A0A249PJW6</accession>